<feature type="region of interest" description="Disordered" evidence="1">
    <location>
        <begin position="1"/>
        <end position="20"/>
    </location>
</feature>
<organism evidence="4 5">
    <name type="scientific">Hondaea fermentalgiana</name>
    <dbReference type="NCBI Taxonomy" id="2315210"/>
    <lineage>
        <taxon>Eukaryota</taxon>
        <taxon>Sar</taxon>
        <taxon>Stramenopiles</taxon>
        <taxon>Bigyra</taxon>
        <taxon>Labyrinthulomycetes</taxon>
        <taxon>Thraustochytrida</taxon>
        <taxon>Thraustochytriidae</taxon>
        <taxon>Hondaea</taxon>
    </lineage>
</organism>
<evidence type="ECO:0000256" key="1">
    <source>
        <dbReference type="SAM" id="MobiDB-lite"/>
    </source>
</evidence>
<feature type="transmembrane region" description="Helical" evidence="2">
    <location>
        <begin position="43"/>
        <end position="63"/>
    </location>
</feature>
<keyword evidence="4" id="KW-0489">Methyltransferase</keyword>
<feature type="domain" description="JmjC" evidence="3">
    <location>
        <begin position="203"/>
        <end position="367"/>
    </location>
</feature>
<keyword evidence="2" id="KW-0472">Membrane</keyword>
<dbReference type="GO" id="GO:0032259">
    <property type="term" value="P:methylation"/>
    <property type="evidence" value="ECO:0007669"/>
    <property type="project" value="UniProtKB-KW"/>
</dbReference>
<name>A0A2R5GMB6_9STRA</name>
<dbReference type="PANTHER" id="PTHR12461:SF105">
    <property type="entry name" value="HYPOXIA-INDUCIBLE FACTOR 1-ALPHA INHIBITOR"/>
    <property type="match status" value="1"/>
</dbReference>
<evidence type="ECO:0000313" key="4">
    <source>
        <dbReference type="EMBL" id="GBG29014.1"/>
    </source>
</evidence>
<evidence type="ECO:0000313" key="5">
    <source>
        <dbReference type="Proteomes" id="UP000241890"/>
    </source>
</evidence>
<protein>
    <submittedName>
        <fullName evidence="4">Lysine-specific demethylase 8</fullName>
    </submittedName>
</protein>
<evidence type="ECO:0000256" key="2">
    <source>
        <dbReference type="SAM" id="Phobius"/>
    </source>
</evidence>
<gene>
    <name evidence="4" type="ORF">FCC1311_052362</name>
</gene>
<dbReference type="EMBL" id="BEYU01000052">
    <property type="protein sequence ID" value="GBG29014.1"/>
    <property type="molecule type" value="Genomic_DNA"/>
</dbReference>
<dbReference type="SUPFAM" id="SSF51197">
    <property type="entry name" value="Clavaminate synthase-like"/>
    <property type="match status" value="1"/>
</dbReference>
<dbReference type="InParanoid" id="A0A2R5GMB6"/>
<reference evidence="4 5" key="1">
    <citation type="submission" date="2017-12" db="EMBL/GenBank/DDBJ databases">
        <title>Sequencing, de novo assembly and annotation of complete genome of a new Thraustochytrid species, strain FCC1311.</title>
        <authorList>
            <person name="Sedici K."/>
            <person name="Godart F."/>
            <person name="Aiese Cigliano R."/>
            <person name="Sanseverino W."/>
            <person name="Barakat M."/>
            <person name="Ortet P."/>
            <person name="Marechal E."/>
            <person name="Cagnac O."/>
            <person name="Amato A."/>
        </authorList>
    </citation>
    <scope>NUCLEOTIDE SEQUENCE [LARGE SCALE GENOMIC DNA]</scope>
</reference>
<dbReference type="PROSITE" id="PS51184">
    <property type="entry name" value="JMJC"/>
    <property type="match status" value="1"/>
</dbReference>
<dbReference type="InterPro" id="IPR003347">
    <property type="entry name" value="JmjC_dom"/>
</dbReference>
<dbReference type="Pfam" id="PF13621">
    <property type="entry name" value="Cupin_8"/>
    <property type="match status" value="1"/>
</dbReference>
<keyword evidence="2" id="KW-0812">Transmembrane</keyword>
<keyword evidence="5" id="KW-1185">Reference proteome</keyword>
<dbReference type="OrthoDB" id="415358at2759"/>
<dbReference type="InterPro" id="IPR014710">
    <property type="entry name" value="RmlC-like_jellyroll"/>
</dbReference>
<dbReference type="Gene3D" id="2.60.120.10">
    <property type="entry name" value="Jelly Rolls"/>
    <property type="match status" value="1"/>
</dbReference>
<dbReference type="Proteomes" id="UP000241890">
    <property type="component" value="Unassembled WGS sequence"/>
</dbReference>
<accession>A0A2R5GMB6</accession>
<comment type="caution">
    <text evidence="4">The sequence shown here is derived from an EMBL/GenBank/DDBJ whole genome shotgun (WGS) entry which is preliminary data.</text>
</comment>
<dbReference type="InterPro" id="IPR041667">
    <property type="entry name" value="Cupin_8"/>
</dbReference>
<dbReference type="AlphaFoldDB" id="A0A2R5GMB6"/>
<dbReference type="PANTHER" id="PTHR12461">
    <property type="entry name" value="HYPOXIA-INDUCIBLE FACTOR 1 ALPHA INHIBITOR-RELATED"/>
    <property type="match status" value="1"/>
</dbReference>
<keyword evidence="2" id="KW-1133">Transmembrane helix</keyword>
<sequence>MSVLRQRRGGAAGAGAGAGATPAAAAGAETKGKAPIKVGGVNVYKALGIIMLVGLVGTITRYYREKDPTQRHLVWERIHEDAGTGFLVYFWDRSGAFSAKEQISAIIDKGEPMVIINAPTDTWKAVPKWTSTYIAETVPELKGVRSKKTSDVFYNENLNSMAKAALEVDIGHAPTEETLESMATQDFFARTASNGEDGSASTSYEYFADNLFEPELEALRLDLASSNESAPAAESGVEVFTSAKRHENAYLWLARSRIKAALHYDTANNFNVQVMGRKQFSVAPPAQWYNAEIYPSFHVSARQSRLPAPWKPVFGKRNVTLMPGQVLYIPAYHLHTAESVTDTANVNFFSRSRLRIGHKFWLQEERIMPKPLRDLVVHHPSEYPNMVAIFVLGFSVAVKNHACASRTDKKYDLESIKPHIAEILERRFSHDWDAYGCGDWKASQCPDLSQTVEGMPEPIRKSFGDIFADNLKVFKHEPCEQLHPVLDMFLADWWEATVAAAVGFDKMCLFLRCLTLPAKNP</sequence>
<proteinExistence type="predicted"/>
<keyword evidence="4" id="KW-0808">Transferase</keyword>
<dbReference type="GO" id="GO:0008168">
    <property type="term" value="F:methyltransferase activity"/>
    <property type="evidence" value="ECO:0007669"/>
    <property type="project" value="UniProtKB-KW"/>
</dbReference>
<evidence type="ECO:0000259" key="3">
    <source>
        <dbReference type="PROSITE" id="PS51184"/>
    </source>
</evidence>